<evidence type="ECO:0008006" key="4">
    <source>
        <dbReference type="Google" id="ProtNLM"/>
    </source>
</evidence>
<dbReference type="PROSITE" id="PS51257">
    <property type="entry name" value="PROKAR_LIPOPROTEIN"/>
    <property type="match status" value="1"/>
</dbReference>
<dbReference type="RefSeq" id="WP_013506746.1">
    <property type="nucleotide sequence ID" value="NC_014836.1"/>
</dbReference>
<gene>
    <name evidence="2" type="ordered locus">Selin_2148</name>
</gene>
<dbReference type="Proteomes" id="UP000002572">
    <property type="component" value="Chromosome"/>
</dbReference>
<dbReference type="KEGG" id="din:Selin_2148"/>
<dbReference type="OrthoDB" id="6191336at2"/>
<evidence type="ECO:0000313" key="2">
    <source>
        <dbReference type="EMBL" id="ADU66868.1"/>
    </source>
</evidence>
<sequence length="487" mass="53356">MWQKRTMYGVLCALLALVLAGCGGSSGGGGSSPKGPVTLAGYCDASQKFAMGNEICLWADSKRGEGYVLSTAFQWTLLEKPDGSDVSIPGGWGPGTLTFTPDKTGVYRVRVVGDAGNRLSDPVDLEMEVLPWSGGVPISTPDAIRVTHFELAGDGNGNAIAIWQQLEQDENFNEVMRLYTADFDANNGLWGPAHLLSDDTGNDGPYSPQAVLHQDGSAAAMWLCYDGYAPELCAAARDAGSWSGAEVIETYAENNRISSAKLLLTPTGERLVFLPTQDGLLGSGTLFQFSEGTPSWEEVGTPSPSPYYSAIMQVEGEDRLVRVDRRASYYDPDDQAWVEFGDPIIEDDVTPWSRLIEGDGAGNAMYVWVQRVSEEDEGSQYHYHFYSSYYDGEEWSDPVAIAQDARWTGRSFLTFEGDGEVVFWRFIEEDPRKLWRSHYSDGEWSEAVEEEAPLTPLHIVSRSDENWMVIGSSGSQTIMGPVNRTGV</sequence>
<dbReference type="InParanoid" id="E6W3B4"/>
<feature type="signal peptide" evidence="1">
    <location>
        <begin position="1"/>
        <end position="27"/>
    </location>
</feature>
<proteinExistence type="predicted"/>
<keyword evidence="1" id="KW-0732">Signal</keyword>
<evidence type="ECO:0000313" key="3">
    <source>
        <dbReference type="Proteomes" id="UP000002572"/>
    </source>
</evidence>
<evidence type="ECO:0000256" key="1">
    <source>
        <dbReference type="SAM" id="SignalP"/>
    </source>
</evidence>
<feature type="chain" id="PRO_5003213907" description="Exo-alpha-sialidase" evidence="1">
    <location>
        <begin position="28"/>
        <end position="487"/>
    </location>
</feature>
<organism evidence="2 3">
    <name type="scientific">Desulfurispirillum indicum (strain ATCC BAA-1389 / DSM 22839 / S5)</name>
    <dbReference type="NCBI Taxonomy" id="653733"/>
    <lineage>
        <taxon>Bacteria</taxon>
        <taxon>Pseudomonadati</taxon>
        <taxon>Chrysiogenota</taxon>
        <taxon>Chrysiogenia</taxon>
        <taxon>Chrysiogenales</taxon>
        <taxon>Chrysiogenaceae</taxon>
        <taxon>Desulfurispirillum</taxon>
    </lineage>
</organism>
<reference evidence="2 3" key="1">
    <citation type="submission" date="2010-12" db="EMBL/GenBank/DDBJ databases">
        <title>Complete sequence of Desulfurispirillum indicum S5.</title>
        <authorList>
            <consortium name="US DOE Joint Genome Institute"/>
            <person name="Lucas S."/>
            <person name="Copeland A."/>
            <person name="Lapidus A."/>
            <person name="Cheng J.-F."/>
            <person name="Goodwin L."/>
            <person name="Pitluck S."/>
            <person name="Chertkov O."/>
            <person name="Held B."/>
            <person name="Detter J.C."/>
            <person name="Han C."/>
            <person name="Tapia R."/>
            <person name="Land M."/>
            <person name="Hauser L."/>
            <person name="Kyrpides N."/>
            <person name="Ivanova N."/>
            <person name="Mikhailova N."/>
            <person name="Haggblom M."/>
            <person name="Rauschenbach I."/>
            <person name="Bini E."/>
            <person name="Woyke T."/>
        </authorList>
    </citation>
    <scope>NUCLEOTIDE SEQUENCE [LARGE SCALE GENOMIC DNA]</scope>
    <source>
        <strain evidence="3">ATCC BAA-1389 / DSM 22839 / S5</strain>
    </source>
</reference>
<dbReference type="HOGENOM" id="CLU_559881_0_0_0"/>
<keyword evidence="3" id="KW-1185">Reference proteome</keyword>
<dbReference type="AlphaFoldDB" id="E6W3B4"/>
<name>E6W3B4_DESIS</name>
<protein>
    <recommendedName>
        <fullName evidence="4">Exo-alpha-sialidase</fullName>
    </recommendedName>
</protein>
<dbReference type="EMBL" id="CP002432">
    <property type="protein sequence ID" value="ADU66868.1"/>
    <property type="molecule type" value="Genomic_DNA"/>
</dbReference>
<accession>E6W3B4</accession>